<protein>
    <submittedName>
        <fullName evidence="1">Uncharacterized protein</fullName>
    </submittedName>
</protein>
<dbReference type="OrthoDB" id="6902965at2"/>
<organism evidence="1 2">
    <name type="scientific">Polyangium fumosum</name>
    <dbReference type="NCBI Taxonomy" id="889272"/>
    <lineage>
        <taxon>Bacteria</taxon>
        <taxon>Pseudomonadati</taxon>
        <taxon>Myxococcota</taxon>
        <taxon>Polyangia</taxon>
        <taxon>Polyangiales</taxon>
        <taxon>Polyangiaceae</taxon>
        <taxon>Polyangium</taxon>
    </lineage>
</organism>
<name>A0A4U1JE43_9BACT</name>
<comment type="caution">
    <text evidence="1">The sequence shown here is derived from an EMBL/GenBank/DDBJ whole genome shotgun (WGS) entry which is preliminary data.</text>
</comment>
<evidence type="ECO:0000313" key="2">
    <source>
        <dbReference type="Proteomes" id="UP000309215"/>
    </source>
</evidence>
<dbReference type="Proteomes" id="UP000309215">
    <property type="component" value="Unassembled WGS sequence"/>
</dbReference>
<accession>A0A4U1JE43</accession>
<dbReference type="AlphaFoldDB" id="A0A4U1JE43"/>
<keyword evidence="2" id="KW-1185">Reference proteome</keyword>
<dbReference type="EMBL" id="SSMQ01000011">
    <property type="protein sequence ID" value="TKD09264.1"/>
    <property type="molecule type" value="Genomic_DNA"/>
</dbReference>
<evidence type="ECO:0000313" key="1">
    <source>
        <dbReference type="EMBL" id="TKD09264.1"/>
    </source>
</evidence>
<sequence length="131" mass="14362">MDGFTCTTVLVRMATTQFHLGLGRSEEPHEPVLHLGWHLDLRDEPLVRVVSNRKTGRMLPAAVIKLSLDPLIDETLQVLAQRVARRYANTGDGLAYGFGEATATFDRGTGALTKTTQRSPARPSSSRCCDP</sequence>
<dbReference type="RefSeq" id="WP_136929374.1">
    <property type="nucleotide sequence ID" value="NZ_SSMQ01000011.1"/>
</dbReference>
<gene>
    <name evidence="1" type="ORF">E8A74_13415</name>
</gene>
<reference evidence="1 2" key="1">
    <citation type="submission" date="2019-04" db="EMBL/GenBank/DDBJ databases">
        <authorList>
            <person name="Li Y."/>
            <person name="Wang J."/>
        </authorList>
    </citation>
    <scope>NUCLEOTIDE SEQUENCE [LARGE SCALE GENOMIC DNA]</scope>
    <source>
        <strain evidence="1 2">DSM 14668</strain>
    </source>
</reference>
<proteinExistence type="predicted"/>